<reference evidence="6 7" key="1">
    <citation type="submission" date="2019-02" db="EMBL/GenBank/DDBJ databases">
        <title>Deep-cultivation of Planctomycetes and their phenomic and genomic characterization uncovers novel biology.</title>
        <authorList>
            <person name="Wiegand S."/>
            <person name="Jogler M."/>
            <person name="Boedeker C."/>
            <person name="Pinto D."/>
            <person name="Vollmers J."/>
            <person name="Rivas-Marin E."/>
            <person name="Kohn T."/>
            <person name="Peeters S.H."/>
            <person name="Heuer A."/>
            <person name="Rast P."/>
            <person name="Oberbeckmann S."/>
            <person name="Bunk B."/>
            <person name="Jeske O."/>
            <person name="Meyerdierks A."/>
            <person name="Storesund J.E."/>
            <person name="Kallscheuer N."/>
            <person name="Luecker S."/>
            <person name="Lage O.M."/>
            <person name="Pohl T."/>
            <person name="Merkel B.J."/>
            <person name="Hornburger P."/>
            <person name="Mueller R.-W."/>
            <person name="Bruemmer F."/>
            <person name="Labrenz M."/>
            <person name="Spormann A.M."/>
            <person name="Op den Camp H."/>
            <person name="Overmann J."/>
            <person name="Amann R."/>
            <person name="Jetten M.S.M."/>
            <person name="Mascher T."/>
            <person name="Medema M.H."/>
            <person name="Devos D.P."/>
            <person name="Kaster A.-K."/>
            <person name="Ovreas L."/>
            <person name="Rohde M."/>
            <person name="Galperin M.Y."/>
            <person name="Jogler C."/>
        </authorList>
    </citation>
    <scope>NUCLEOTIDE SEQUENCE [LARGE SCALE GENOMIC DNA]</scope>
    <source>
        <strain evidence="6 7">Spa11</strain>
    </source>
</reference>
<keyword evidence="3 5" id="KW-1133">Transmembrane helix</keyword>
<dbReference type="GO" id="GO:0009977">
    <property type="term" value="F:proton motive force dependent protein transmembrane transporter activity"/>
    <property type="evidence" value="ECO:0007669"/>
    <property type="project" value="TreeGrafter"/>
</dbReference>
<dbReference type="NCBIfam" id="TIGR00945">
    <property type="entry name" value="tatC"/>
    <property type="match status" value="1"/>
</dbReference>
<evidence type="ECO:0000256" key="2">
    <source>
        <dbReference type="ARBA" id="ARBA00022692"/>
    </source>
</evidence>
<evidence type="ECO:0000313" key="6">
    <source>
        <dbReference type="EMBL" id="QDV74935.1"/>
    </source>
</evidence>
<keyword evidence="5" id="KW-1003">Cell membrane</keyword>
<keyword evidence="5" id="KW-0653">Protein transport</keyword>
<gene>
    <name evidence="6" type="primary">tatC2</name>
    <name evidence="5" type="synonym">tatC</name>
    <name evidence="6" type="ORF">Spa11_31440</name>
</gene>
<name>A0A518KAX4_9BACT</name>
<keyword evidence="2 5" id="KW-0812">Transmembrane</keyword>
<feature type="transmembrane region" description="Helical" evidence="5">
    <location>
        <begin position="192"/>
        <end position="215"/>
    </location>
</feature>
<feature type="transmembrane region" description="Helical" evidence="5">
    <location>
        <begin position="235"/>
        <end position="259"/>
    </location>
</feature>
<keyword evidence="5" id="KW-0813">Transport</keyword>
<comment type="subcellular location">
    <subcellularLocation>
        <location evidence="5">Cell membrane</location>
        <topology evidence="5">Multi-pass membrane protein</topology>
    </subcellularLocation>
    <subcellularLocation>
        <location evidence="1">Membrane</location>
        <topology evidence="1">Multi-pass membrane protein</topology>
    </subcellularLocation>
</comment>
<dbReference type="GO" id="GO:0033281">
    <property type="term" value="C:TAT protein transport complex"/>
    <property type="evidence" value="ECO:0007669"/>
    <property type="project" value="UniProtKB-UniRule"/>
</dbReference>
<keyword evidence="4 5" id="KW-0472">Membrane</keyword>
<accession>A0A518KAX4</accession>
<dbReference type="AlphaFoldDB" id="A0A518KAX4"/>
<comment type="similarity">
    <text evidence="5">Belongs to the TatC family.</text>
</comment>
<feature type="transmembrane region" description="Helical" evidence="5">
    <location>
        <begin position="295"/>
        <end position="314"/>
    </location>
</feature>
<sequence length="334" mass="37328">MLKRLTSADPPEDSKMSFGEHLEELRGALWKAVVAVFLGFLVGLAGGKQFIEYVKAPLEQGLENLERNRKQSAYNAEQGETPDDEHPLVKEGLVPERYSLETGALLEALSGLGIDAEPTANAPPQIDLWMWTKPRDAQLISTGTPDVFSVYVKASLVLGVVLASPAVFYFLWTFVAAGLYPHEKRYVHVFMPLSIGLFFLGAIVAFYVVLKYVITFLLGFNEWMGIEATPRINEWLSFVLVLPVMFGVSFQMPLVMLFLERIGVMTTDYYWKYWRHAVLVIFVLSMVLTPADPQSLLAMAGCLTPLYFIGIALCKWMPKLNQPFAEQLASGSSD</sequence>
<feature type="transmembrane region" description="Helical" evidence="5">
    <location>
        <begin position="271"/>
        <end position="289"/>
    </location>
</feature>
<dbReference type="GO" id="GO:0065002">
    <property type="term" value="P:intracellular protein transmembrane transport"/>
    <property type="evidence" value="ECO:0007669"/>
    <property type="project" value="TreeGrafter"/>
</dbReference>
<proteinExistence type="inferred from homology"/>
<protein>
    <recommendedName>
        <fullName evidence="5">Sec-independent protein translocase protein TatC</fullName>
    </recommendedName>
</protein>
<dbReference type="PANTHER" id="PTHR30371:SF0">
    <property type="entry name" value="SEC-INDEPENDENT PROTEIN TRANSLOCASE PROTEIN TATC, CHLOROPLASTIC-RELATED"/>
    <property type="match status" value="1"/>
</dbReference>
<comment type="function">
    <text evidence="5">Part of the twin-arginine translocation (Tat) system that transports large folded proteins containing a characteristic twin-arginine motif in their signal peptide across membranes.</text>
</comment>
<feature type="transmembrane region" description="Helical" evidence="5">
    <location>
        <begin position="156"/>
        <end position="180"/>
    </location>
</feature>
<evidence type="ECO:0000256" key="3">
    <source>
        <dbReference type="ARBA" id="ARBA00022989"/>
    </source>
</evidence>
<keyword evidence="5" id="KW-0811">Translocation</keyword>
<dbReference type="Proteomes" id="UP000316426">
    <property type="component" value="Chromosome"/>
</dbReference>
<dbReference type="Pfam" id="PF00902">
    <property type="entry name" value="TatC"/>
    <property type="match status" value="1"/>
</dbReference>
<comment type="subunit">
    <text evidence="5">Forms a complex with TatA.</text>
</comment>
<dbReference type="HAMAP" id="MF_00902">
    <property type="entry name" value="TatC"/>
    <property type="match status" value="1"/>
</dbReference>
<dbReference type="EMBL" id="CP036349">
    <property type="protein sequence ID" value="QDV74935.1"/>
    <property type="molecule type" value="Genomic_DNA"/>
</dbReference>
<feature type="transmembrane region" description="Helical" evidence="5">
    <location>
        <begin position="28"/>
        <end position="47"/>
    </location>
</feature>
<dbReference type="KEGG" id="bmei:Spa11_31440"/>
<dbReference type="GO" id="GO:0043953">
    <property type="term" value="P:protein transport by the Tat complex"/>
    <property type="evidence" value="ECO:0007669"/>
    <property type="project" value="UniProtKB-UniRule"/>
</dbReference>
<evidence type="ECO:0000313" key="7">
    <source>
        <dbReference type="Proteomes" id="UP000316426"/>
    </source>
</evidence>
<evidence type="ECO:0000256" key="5">
    <source>
        <dbReference type="HAMAP-Rule" id="MF_00902"/>
    </source>
</evidence>
<dbReference type="PANTHER" id="PTHR30371">
    <property type="entry name" value="SEC-INDEPENDENT PROTEIN TRANSLOCASE PROTEIN TATC"/>
    <property type="match status" value="1"/>
</dbReference>
<dbReference type="RefSeq" id="WP_145113780.1">
    <property type="nucleotide sequence ID" value="NZ_CP036349.1"/>
</dbReference>
<evidence type="ECO:0000256" key="1">
    <source>
        <dbReference type="ARBA" id="ARBA00004141"/>
    </source>
</evidence>
<keyword evidence="7" id="KW-1185">Reference proteome</keyword>
<organism evidence="6 7">
    <name type="scientific">Botrimarina mediterranea</name>
    <dbReference type="NCBI Taxonomy" id="2528022"/>
    <lineage>
        <taxon>Bacteria</taxon>
        <taxon>Pseudomonadati</taxon>
        <taxon>Planctomycetota</taxon>
        <taxon>Planctomycetia</taxon>
        <taxon>Pirellulales</taxon>
        <taxon>Lacipirellulaceae</taxon>
        <taxon>Botrimarina</taxon>
    </lineage>
</organism>
<dbReference type="InterPro" id="IPR002033">
    <property type="entry name" value="TatC"/>
</dbReference>
<evidence type="ECO:0000256" key="4">
    <source>
        <dbReference type="ARBA" id="ARBA00023136"/>
    </source>
</evidence>